<organism evidence="2">
    <name type="scientific">Collimonas fungivorans</name>
    <dbReference type="NCBI Taxonomy" id="158899"/>
    <lineage>
        <taxon>Bacteria</taxon>
        <taxon>Pseudomonadati</taxon>
        <taxon>Pseudomonadota</taxon>
        <taxon>Betaproteobacteria</taxon>
        <taxon>Burkholderiales</taxon>
        <taxon>Oxalobacteraceae</taxon>
        <taxon>Collimonas</taxon>
    </lineage>
</organism>
<name>A0A127PII6_9BURK</name>
<accession>A0A127PII6</accession>
<dbReference type="OrthoDB" id="121499at2"/>
<dbReference type="InterPro" id="IPR024447">
    <property type="entry name" value="YXWGXW_rpt"/>
</dbReference>
<feature type="signal peptide" evidence="1">
    <location>
        <begin position="1"/>
        <end position="27"/>
    </location>
</feature>
<gene>
    <name evidence="2" type="ORF">CFter6_4969</name>
</gene>
<dbReference type="Proteomes" id="UP000072421">
    <property type="component" value="Chromosome"/>
</dbReference>
<dbReference type="EMBL" id="CP013232">
    <property type="protein sequence ID" value="AMO97543.1"/>
    <property type="molecule type" value="Genomic_DNA"/>
</dbReference>
<evidence type="ECO:0008006" key="4">
    <source>
        <dbReference type="Google" id="ProtNLM"/>
    </source>
</evidence>
<evidence type="ECO:0000313" key="2">
    <source>
        <dbReference type="EMBL" id="AMO97543.1"/>
    </source>
</evidence>
<sequence length="105" mass="12237">MKIKSILCISVLALSAGLVTPLTQVQAATYVGVQIGQPPPPRYEVVPPSRAGYVWAPGYWRWNGRRHVWMGGSWMRARPGYRYVPPRWERGPRGDWQMRPYRWDR</sequence>
<proteinExistence type="predicted"/>
<evidence type="ECO:0000256" key="1">
    <source>
        <dbReference type="SAM" id="SignalP"/>
    </source>
</evidence>
<dbReference type="Pfam" id="PF12779">
    <property type="entry name" value="WXXGXW"/>
    <property type="match status" value="1"/>
</dbReference>
<dbReference type="PATRIC" id="fig|158899.10.peg.4901"/>
<reference evidence="2 3" key="1">
    <citation type="submission" date="2015-11" db="EMBL/GenBank/DDBJ databases">
        <title>Exploring the genomic traits of fungus-feeding bacterial genus Collimonas.</title>
        <authorList>
            <person name="Song C."/>
            <person name="Schmidt R."/>
            <person name="de Jager V."/>
            <person name="Krzyzanowska D."/>
            <person name="Jongedijk E."/>
            <person name="Cankar K."/>
            <person name="Beekwilder J."/>
            <person name="van Veen A."/>
            <person name="de Boer W."/>
            <person name="van Veen J.A."/>
            <person name="Garbeva P."/>
        </authorList>
    </citation>
    <scope>NUCLEOTIDE SEQUENCE [LARGE SCALE GENOMIC DNA]</scope>
    <source>
        <strain evidence="2 3">Ter6</strain>
    </source>
</reference>
<feature type="chain" id="PRO_5007277064" description="YXWGXW repeat-containing protein" evidence="1">
    <location>
        <begin position="28"/>
        <end position="105"/>
    </location>
</feature>
<dbReference type="AlphaFoldDB" id="A0A127PII6"/>
<evidence type="ECO:0000313" key="3">
    <source>
        <dbReference type="Proteomes" id="UP000072421"/>
    </source>
</evidence>
<keyword evidence="1" id="KW-0732">Signal</keyword>
<dbReference type="RefSeq" id="WP_061541838.1">
    <property type="nucleotide sequence ID" value="NZ_CBIGRP010000001.1"/>
</dbReference>
<protein>
    <recommendedName>
        <fullName evidence="4">YXWGXW repeat-containing protein</fullName>
    </recommendedName>
</protein>